<organism evidence="1 2">
    <name type="scientific">Lentzea pudingi</name>
    <dbReference type="NCBI Taxonomy" id="1789439"/>
    <lineage>
        <taxon>Bacteria</taxon>
        <taxon>Bacillati</taxon>
        <taxon>Actinomycetota</taxon>
        <taxon>Actinomycetes</taxon>
        <taxon>Pseudonocardiales</taxon>
        <taxon>Pseudonocardiaceae</taxon>
        <taxon>Lentzea</taxon>
    </lineage>
</organism>
<evidence type="ECO:0000313" key="2">
    <source>
        <dbReference type="Proteomes" id="UP000597656"/>
    </source>
</evidence>
<keyword evidence="2" id="KW-1185">Reference proteome</keyword>
<reference evidence="2" key="1">
    <citation type="journal article" date="2019" name="Int. J. Syst. Evol. Microbiol.">
        <title>The Global Catalogue of Microorganisms (GCM) 10K type strain sequencing project: providing services to taxonomists for standard genome sequencing and annotation.</title>
        <authorList>
            <consortium name="The Broad Institute Genomics Platform"/>
            <consortium name="The Broad Institute Genome Sequencing Center for Infectious Disease"/>
            <person name="Wu L."/>
            <person name="Ma J."/>
        </authorList>
    </citation>
    <scope>NUCLEOTIDE SEQUENCE [LARGE SCALE GENOMIC DNA]</scope>
    <source>
        <strain evidence="2">CGMCC 4.7319</strain>
    </source>
</reference>
<evidence type="ECO:0008006" key="3">
    <source>
        <dbReference type="Google" id="ProtNLM"/>
    </source>
</evidence>
<evidence type="ECO:0000313" key="1">
    <source>
        <dbReference type="EMBL" id="GGN05076.1"/>
    </source>
</evidence>
<protein>
    <recommendedName>
        <fullName evidence="3">AAA+ ATPase domain-containing protein</fullName>
    </recommendedName>
</protein>
<gene>
    <name evidence="1" type="ORF">GCM10011609_50390</name>
</gene>
<dbReference type="Gene3D" id="3.40.50.300">
    <property type="entry name" value="P-loop containing nucleotide triphosphate hydrolases"/>
    <property type="match status" value="3"/>
</dbReference>
<dbReference type="EMBL" id="BMNC01000007">
    <property type="protein sequence ID" value="GGN05076.1"/>
    <property type="molecule type" value="Genomic_DNA"/>
</dbReference>
<dbReference type="InterPro" id="IPR027417">
    <property type="entry name" value="P-loop_NTPase"/>
</dbReference>
<sequence>MPGPFDALHCRERGNAHLDAATGRDLFEGAQAQPDGGGERGTFWLVSLASQPREHGCHGGSHLGWVDGFGWHVPHISEGAAALPALLVYLWAVIRNFAVVGPGQATRERLTAALAAAPDISVYRIGRGADPLPVSATFDPADEPGCRSLLDWFERGAPSGAVLLMDDWELCSGLDPALDRTVEWIAAFGPARGVQVVVTARRWSEVPDRLRRHLHGEATDFLALHEIEPDLSNKYQRHDLRAAIGADTRGWPVYVDVNGTLAACLAPPAEREQKLLSALLGLMVTHSSTDLNFALFDMKSVGLFDGLEAAPHVACAFTGEDDDEVLQQFHTGLSGELDRRRRLKQTGEPFPALMVCVDSPEALVERHPGYRGLLQSLSGAGQELGVHLLYSGDRLAAAPPAQIPAWPAAVAPYDLEEWAEVLPPALAGTCPPAHVLALPPPGAFQSTQKLTLPPRPSTSDLRLAALPPGAIGLVGLPFEQHRDVLVPDFTRELRHGAIVGKPGTGKSTTLRTLRAVLRDPERYQLLDGPGEPLDPQRHIVVTARTWDQVPPFIRNSLAFAVEFRLDDPATSLVDPDQAARVPDRPGFGLSLPGRLPAQIALP</sequence>
<accession>A0ABQ2IBL0</accession>
<dbReference type="SUPFAM" id="SSF52540">
    <property type="entry name" value="P-loop containing nucleoside triphosphate hydrolases"/>
    <property type="match status" value="1"/>
</dbReference>
<name>A0ABQ2IBL0_9PSEU</name>
<dbReference type="Proteomes" id="UP000597656">
    <property type="component" value="Unassembled WGS sequence"/>
</dbReference>
<proteinExistence type="predicted"/>
<comment type="caution">
    <text evidence="1">The sequence shown here is derived from an EMBL/GenBank/DDBJ whole genome shotgun (WGS) entry which is preliminary data.</text>
</comment>